<evidence type="ECO:0000256" key="2">
    <source>
        <dbReference type="SAM" id="MobiDB-lite"/>
    </source>
</evidence>
<proteinExistence type="predicted"/>
<keyword evidence="4" id="KW-1185">Reference proteome</keyword>
<feature type="coiled-coil region" evidence="1">
    <location>
        <begin position="15"/>
        <end position="42"/>
    </location>
</feature>
<protein>
    <recommendedName>
        <fullName evidence="5">F-box domain-containing protein</fullName>
    </recommendedName>
</protein>
<dbReference type="Gene3D" id="3.80.10.10">
    <property type="entry name" value="Ribonuclease Inhibitor"/>
    <property type="match status" value="1"/>
</dbReference>
<sequence length="578" mass="64820">MTLHPPTVHEAALARKALTKSLDSLDSKINCLRDRLSTLSLEQRQLRASLESYKGLLSPIRRLYPEILQEIFFHCLPTAHNAVMSATEAPLVLGRVCSRWRRVAHSTPELWASIHIVAILPPQLSPSRARQAIALRHAVAVWLSRSGTLPLSISLVNPDPYFRLHGPTRSYLDLTAPYAHRWRSIHFTVARLCWIEFFDRFHASEVPLLESLHINSDGDNDHTWQKMSRPTSILQAPQLRVLSIPLYHPHILKSGVQLQNLTGLTITDFCSSPSQEIIKILRLCPNLRKCTISTFPSPPGGDSYVPFPVGPAATMIMPKLQSLAFPATTPRYVNELLKILVTPSLRHLLIPPVAHDASEPGHLYDSLSSFLRHLVDPLEELDSSYDLPGGPTNILSLVPELKRLSLTACPTFSELGQLSSRTHDPVLAQLTPSNDWGGTSSSQTGNGPDAPTCLCPKLEVLRYVTTEFSDNELLDFLHSRTIDHRKHNVSHLRMVSVHFDREAQDDIKKMDSDLRKSIEALERETGVRVDCWYNLLVPYQEPVPDEPATTKYSPFDGIPSMVASNPDLVIKTYDYFGF</sequence>
<feature type="region of interest" description="Disordered" evidence="2">
    <location>
        <begin position="428"/>
        <end position="449"/>
    </location>
</feature>
<feature type="compositionally biased region" description="Polar residues" evidence="2">
    <location>
        <begin position="430"/>
        <end position="446"/>
    </location>
</feature>
<evidence type="ECO:0000313" key="4">
    <source>
        <dbReference type="Proteomes" id="UP000807342"/>
    </source>
</evidence>
<keyword evidence="1" id="KW-0175">Coiled coil</keyword>
<evidence type="ECO:0008006" key="5">
    <source>
        <dbReference type="Google" id="ProtNLM"/>
    </source>
</evidence>
<dbReference type="Proteomes" id="UP000807342">
    <property type="component" value="Unassembled WGS sequence"/>
</dbReference>
<evidence type="ECO:0000313" key="3">
    <source>
        <dbReference type="EMBL" id="KAF9444242.1"/>
    </source>
</evidence>
<gene>
    <name evidence="3" type="ORF">P691DRAFT_807683</name>
</gene>
<dbReference type="Gene3D" id="1.20.1280.50">
    <property type="match status" value="1"/>
</dbReference>
<dbReference type="OrthoDB" id="3365698at2759"/>
<accession>A0A9P5X4F8</accession>
<dbReference type="PANTHER" id="PTHR38926">
    <property type="entry name" value="F-BOX DOMAIN CONTAINING PROTEIN, EXPRESSED"/>
    <property type="match status" value="1"/>
</dbReference>
<evidence type="ECO:0000256" key="1">
    <source>
        <dbReference type="SAM" id="Coils"/>
    </source>
</evidence>
<dbReference type="PANTHER" id="PTHR38926:SF5">
    <property type="entry name" value="F-BOX AND LEUCINE-RICH REPEAT PROTEIN 6"/>
    <property type="match status" value="1"/>
</dbReference>
<name>A0A9P5X4F8_9AGAR</name>
<dbReference type="InterPro" id="IPR032675">
    <property type="entry name" value="LRR_dom_sf"/>
</dbReference>
<dbReference type="EMBL" id="MU151391">
    <property type="protein sequence ID" value="KAF9444242.1"/>
    <property type="molecule type" value="Genomic_DNA"/>
</dbReference>
<dbReference type="AlphaFoldDB" id="A0A9P5X4F8"/>
<comment type="caution">
    <text evidence="3">The sequence shown here is derived from an EMBL/GenBank/DDBJ whole genome shotgun (WGS) entry which is preliminary data.</text>
</comment>
<organism evidence="3 4">
    <name type="scientific">Macrolepiota fuliginosa MF-IS2</name>
    <dbReference type="NCBI Taxonomy" id="1400762"/>
    <lineage>
        <taxon>Eukaryota</taxon>
        <taxon>Fungi</taxon>
        <taxon>Dikarya</taxon>
        <taxon>Basidiomycota</taxon>
        <taxon>Agaricomycotina</taxon>
        <taxon>Agaricomycetes</taxon>
        <taxon>Agaricomycetidae</taxon>
        <taxon>Agaricales</taxon>
        <taxon>Agaricineae</taxon>
        <taxon>Agaricaceae</taxon>
        <taxon>Macrolepiota</taxon>
    </lineage>
</organism>
<reference evidence="3" key="1">
    <citation type="submission" date="2020-11" db="EMBL/GenBank/DDBJ databases">
        <authorList>
            <consortium name="DOE Joint Genome Institute"/>
            <person name="Ahrendt S."/>
            <person name="Riley R."/>
            <person name="Andreopoulos W."/>
            <person name="Labutti K."/>
            <person name="Pangilinan J."/>
            <person name="Ruiz-Duenas F.J."/>
            <person name="Barrasa J.M."/>
            <person name="Sanchez-Garcia M."/>
            <person name="Camarero S."/>
            <person name="Miyauchi S."/>
            <person name="Serrano A."/>
            <person name="Linde D."/>
            <person name="Babiker R."/>
            <person name="Drula E."/>
            <person name="Ayuso-Fernandez I."/>
            <person name="Pacheco R."/>
            <person name="Padilla G."/>
            <person name="Ferreira P."/>
            <person name="Barriuso J."/>
            <person name="Kellner H."/>
            <person name="Castanera R."/>
            <person name="Alfaro M."/>
            <person name="Ramirez L."/>
            <person name="Pisabarro A.G."/>
            <person name="Kuo A."/>
            <person name="Tritt A."/>
            <person name="Lipzen A."/>
            <person name="He G."/>
            <person name="Yan M."/>
            <person name="Ng V."/>
            <person name="Cullen D."/>
            <person name="Martin F."/>
            <person name="Rosso M.-N."/>
            <person name="Henrissat B."/>
            <person name="Hibbett D."/>
            <person name="Martinez A.T."/>
            <person name="Grigoriev I.V."/>
        </authorList>
    </citation>
    <scope>NUCLEOTIDE SEQUENCE</scope>
    <source>
        <strain evidence="3">MF-IS2</strain>
    </source>
</reference>